<dbReference type="Proteomes" id="UP000011717">
    <property type="component" value="Unassembled WGS sequence"/>
</dbReference>
<feature type="domain" description="Sulfatase N-terminal" evidence="2">
    <location>
        <begin position="27"/>
        <end position="295"/>
    </location>
</feature>
<dbReference type="InterPro" id="IPR052701">
    <property type="entry name" value="GAG_Ulvan_Degrading_Sulfatases"/>
</dbReference>
<dbReference type="PANTHER" id="PTHR43751:SF1">
    <property type="entry name" value="SULFATASE ATSG-RELATED"/>
    <property type="match status" value="1"/>
</dbReference>
<protein>
    <submittedName>
        <fullName evidence="3">N-acetylgalactosamine 6-sulfatase (GALNS)</fullName>
    </submittedName>
</protein>
<feature type="region of interest" description="Disordered" evidence="1">
    <location>
        <begin position="1"/>
        <end position="24"/>
    </location>
</feature>
<dbReference type="EMBL" id="AMRV01000013">
    <property type="protein sequence ID" value="EMD81869.1"/>
    <property type="molecule type" value="Genomic_DNA"/>
</dbReference>
<evidence type="ECO:0000259" key="2">
    <source>
        <dbReference type="Pfam" id="PF00884"/>
    </source>
</evidence>
<dbReference type="AlphaFoldDB" id="M2T5W9"/>
<sequence length="459" mass="51566">MSLSALLPAPAAHAQQPPPAAQAAEKPDMVIMLADDLGLLDTGAYGNREVRTPNIDRLAQEGQTYDRAFVASPACAPSRGALLTGLMPARNGAEPNHGAVHSWVKKMPAYLQEQGYQVVSFGKVAHYEQVKRYGFDHYEHFTFHDDEAVEAAVRWLKERDDPRPLALFVGSNWPHVPWPKTTEGYDPDAVSLPEKSIDTPLTRDARARFYAAVSRLDTEVGKVLDASEAILGDDTFYLFTSDHGTQWPFGKWNLYDTGTQVPMIVRWPGATQPGSRTDAMVSWVDILPTLVDVAGGEAPDDLDGRSFIPLVRGETDEARSEIFTTHTNDGKVNVFPMRSIRTDRWKYIRNQHPDWVYTTHIDQFGKRVDSGAYFLSWVDAAETDARAKEIVDDYYNRPAEELYDLQADPAEKRNLADDPRYADVLKDLRSRLDAWQTQQGDTMRLHAPPHLTREQTVTK</sequence>
<dbReference type="Gene3D" id="3.40.720.10">
    <property type="entry name" value="Alkaline Phosphatase, subunit A"/>
    <property type="match status" value="1"/>
</dbReference>
<reference evidence="3 4" key="1">
    <citation type="journal article" date="2013" name="Genome Announc.">
        <title>Draft Genome Sequence of Strain JLT2015T, Belonging to the Family Sphingomonadaceae of the Alphaproteobacteria.</title>
        <authorList>
            <person name="Tang K."/>
            <person name="Liu K."/>
            <person name="Li S."/>
            <person name="Jiao N."/>
        </authorList>
    </citation>
    <scope>NUCLEOTIDE SEQUENCE [LARGE SCALE GENOMIC DNA]</scope>
    <source>
        <strain evidence="3 4">JLT2015</strain>
    </source>
</reference>
<dbReference type="CDD" id="cd16027">
    <property type="entry name" value="SGSH"/>
    <property type="match status" value="1"/>
</dbReference>
<dbReference type="PATRIC" id="fig|1234595.3.peg.2769"/>
<name>M2T5W9_9SPHN</name>
<feature type="region of interest" description="Disordered" evidence="1">
    <location>
        <begin position="439"/>
        <end position="459"/>
    </location>
</feature>
<gene>
    <name evidence="3" type="ORF">C725_2765</name>
</gene>
<dbReference type="SUPFAM" id="SSF53649">
    <property type="entry name" value="Alkaline phosphatase-like"/>
    <property type="match status" value="1"/>
</dbReference>
<dbReference type="Pfam" id="PF00884">
    <property type="entry name" value="Sulfatase"/>
    <property type="match status" value="1"/>
</dbReference>
<accession>M2T5W9</accession>
<dbReference type="InterPro" id="IPR017850">
    <property type="entry name" value="Alkaline_phosphatase_core_sf"/>
</dbReference>
<feature type="compositionally biased region" description="Low complexity" evidence="1">
    <location>
        <begin position="1"/>
        <end position="15"/>
    </location>
</feature>
<organism evidence="3 4">
    <name type="scientific">Pacificimonas flava</name>
    <dbReference type="NCBI Taxonomy" id="1234595"/>
    <lineage>
        <taxon>Bacteria</taxon>
        <taxon>Pseudomonadati</taxon>
        <taxon>Pseudomonadota</taxon>
        <taxon>Alphaproteobacteria</taxon>
        <taxon>Sphingomonadales</taxon>
        <taxon>Sphingosinicellaceae</taxon>
        <taxon>Pacificimonas</taxon>
    </lineage>
</organism>
<evidence type="ECO:0000313" key="3">
    <source>
        <dbReference type="EMBL" id="EMD81869.1"/>
    </source>
</evidence>
<keyword evidence="4" id="KW-1185">Reference proteome</keyword>
<dbReference type="PANTHER" id="PTHR43751">
    <property type="entry name" value="SULFATASE"/>
    <property type="match status" value="1"/>
</dbReference>
<proteinExistence type="predicted"/>
<comment type="caution">
    <text evidence="3">The sequence shown here is derived from an EMBL/GenBank/DDBJ whole genome shotgun (WGS) entry which is preliminary data.</text>
</comment>
<evidence type="ECO:0000256" key="1">
    <source>
        <dbReference type="SAM" id="MobiDB-lite"/>
    </source>
</evidence>
<evidence type="ECO:0000313" key="4">
    <source>
        <dbReference type="Proteomes" id="UP000011717"/>
    </source>
</evidence>
<dbReference type="InterPro" id="IPR000917">
    <property type="entry name" value="Sulfatase_N"/>
</dbReference>